<dbReference type="Gene3D" id="1.25.40.20">
    <property type="entry name" value="Ankyrin repeat-containing domain"/>
    <property type="match status" value="3"/>
</dbReference>
<accession>A0A485LR65</accession>
<sequence>MKRPRGCQPMAADNPFTALIVSPELLPLITAYQDGVFHDMLPFLTLETCPTTGDFSDVVVHYKDLYPILTSWLDAWGIRRLSKLLACMPFLWDIVLYHAIQLHNLPLLDWCLANRTDYSHCLLDMAADANHLDVMELLFSQGHRGCSDHAIDAAIRHGNLSTVLFLRDHCAHIVPDVDAHCIRRAVEHGQLGLLRFFLDLHPRQLEYDLVGLGPAMANGHSDMILFCLTRLPPQIVSSLTRSMLFGASQYGLLPLVQALSPIVRFATPALMDGAAANGHLDVVQWLHANRTEGYTYKAVVSAATFGHLHVLAYLHRQDDGRIAAVHRLLPTIVQNGHLAVAEYVVEHKLVHMQSCTLAIAMASGRLDVLQWWFATFDHSSAPLADAMPFVANGNLEAVRWMFDQGILTDVTSDSLCHAAQNGHLALLQWLHDAGYGRDFDRVALTRGAAALGRVHIIRWLFSTTWGACPRCALGVAETYNHIVTVRVLRSIVARKQHKFSCEACAPTKSCFAALLNAVAMAN</sequence>
<reference evidence="2 3" key="1">
    <citation type="submission" date="2019-03" db="EMBL/GenBank/DDBJ databases">
        <authorList>
            <person name="Gaulin E."/>
            <person name="Dumas B."/>
        </authorList>
    </citation>
    <scope>NUCLEOTIDE SEQUENCE [LARGE SCALE GENOMIC DNA]</scope>
    <source>
        <strain evidence="2">CBS 568.67</strain>
    </source>
</reference>
<evidence type="ECO:0000313" key="1">
    <source>
        <dbReference type="EMBL" id="KAF0683660.1"/>
    </source>
</evidence>
<dbReference type="InterPro" id="IPR052050">
    <property type="entry name" value="SecEffector_AnkRepeat"/>
</dbReference>
<dbReference type="PANTHER" id="PTHR46586">
    <property type="entry name" value="ANKYRIN REPEAT-CONTAINING PROTEIN"/>
    <property type="match status" value="1"/>
</dbReference>
<keyword evidence="3" id="KW-1185">Reference proteome</keyword>
<dbReference type="OrthoDB" id="88700at2759"/>
<dbReference type="EMBL" id="VJMH01007385">
    <property type="protein sequence ID" value="KAF0683660.1"/>
    <property type="molecule type" value="Genomic_DNA"/>
</dbReference>
<dbReference type="Proteomes" id="UP000332933">
    <property type="component" value="Unassembled WGS sequence"/>
</dbReference>
<dbReference type="SUPFAM" id="SSF48403">
    <property type="entry name" value="Ankyrin repeat"/>
    <property type="match status" value="1"/>
</dbReference>
<dbReference type="AlphaFoldDB" id="A0A485LR65"/>
<organism evidence="2 3">
    <name type="scientific">Aphanomyces stellatus</name>
    <dbReference type="NCBI Taxonomy" id="120398"/>
    <lineage>
        <taxon>Eukaryota</taxon>
        <taxon>Sar</taxon>
        <taxon>Stramenopiles</taxon>
        <taxon>Oomycota</taxon>
        <taxon>Saprolegniomycetes</taxon>
        <taxon>Saprolegniales</taxon>
        <taxon>Verrucalvaceae</taxon>
        <taxon>Aphanomyces</taxon>
    </lineage>
</organism>
<dbReference type="PANTHER" id="PTHR46586:SF3">
    <property type="entry name" value="ANKYRIN REPEAT-CONTAINING PROTEIN"/>
    <property type="match status" value="1"/>
</dbReference>
<dbReference type="EMBL" id="CAADRA010007411">
    <property type="protein sequence ID" value="VFU00945.1"/>
    <property type="molecule type" value="Genomic_DNA"/>
</dbReference>
<name>A0A485LR65_9STRA</name>
<dbReference type="InterPro" id="IPR036770">
    <property type="entry name" value="Ankyrin_rpt-contain_sf"/>
</dbReference>
<gene>
    <name evidence="2" type="primary">Aste57867_24305</name>
    <name evidence="1" type="ORF">As57867_024230</name>
    <name evidence="2" type="ORF">ASTE57867_24305</name>
</gene>
<evidence type="ECO:0000313" key="2">
    <source>
        <dbReference type="EMBL" id="VFU00945.1"/>
    </source>
</evidence>
<reference evidence="1" key="2">
    <citation type="submission" date="2019-06" db="EMBL/GenBank/DDBJ databases">
        <title>Genomics analysis of Aphanomyces spp. identifies a new class of oomycete effector associated with host adaptation.</title>
        <authorList>
            <person name="Gaulin E."/>
        </authorList>
    </citation>
    <scope>NUCLEOTIDE SEQUENCE</scope>
    <source>
        <strain evidence="1">CBS 578.67</strain>
    </source>
</reference>
<evidence type="ECO:0000313" key="3">
    <source>
        <dbReference type="Proteomes" id="UP000332933"/>
    </source>
</evidence>
<protein>
    <submittedName>
        <fullName evidence="2">Aste57867_24305 protein</fullName>
    </submittedName>
</protein>
<proteinExistence type="predicted"/>